<dbReference type="SUPFAM" id="SSF55073">
    <property type="entry name" value="Nucleotide cyclase"/>
    <property type="match status" value="1"/>
</dbReference>
<keyword evidence="1" id="KW-0472">Membrane</keyword>
<organism evidence="3 4">
    <name type="scientific">Amycolatopsis minnesotensis</name>
    <dbReference type="NCBI Taxonomy" id="337894"/>
    <lineage>
        <taxon>Bacteria</taxon>
        <taxon>Bacillati</taxon>
        <taxon>Actinomycetota</taxon>
        <taxon>Actinomycetes</taxon>
        <taxon>Pseudonocardiales</taxon>
        <taxon>Pseudonocardiaceae</taxon>
        <taxon>Amycolatopsis</taxon>
    </lineage>
</organism>
<dbReference type="SMART" id="SM00267">
    <property type="entry name" value="GGDEF"/>
    <property type="match status" value="1"/>
</dbReference>
<feature type="transmembrane region" description="Helical" evidence="1">
    <location>
        <begin position="95"/>
        <end position="120"/>
    </location>
</feature>
<evidence type="ECO:0000256" key="1">
    <source>
        <dbReference type="SAM" id="Phobius"/>
    </source>
</evidence>
<feature type="transmembrane region" description="Helical" evidence="1">
    <location>
        <begin position="166"/>
        <end position="190"/>
    </location>
</feature>
<sequence length="436" mass="46605">MSTSGEPSVRDLLIFNRNWPVTKRPLPWLLYTLATMIAMVALVWHATATSTVQGSHFVIFGILAAFVVVQTEVSRKIERQRRILSTGPHMNMTSVWTLPAALLLPPQVTAVLVLLVYVYLGRRTWSGIRPGSPHLLLANATNVILSCCGAFAVAHALPASFSETATIAAGVTTSFVLNGLLTGIGLRLGASPKPDLKTCVGSLDDNILELATLCLGGLLVAVMPHEPLLALTVLFPVHMLHRAVLVKQLEELATTDQKTKLLNAVSWQEAAEREVSRAAREHSEFGALMIDLDFFKKVNDTYGHLAGDDVLKSVAALVKGQTRAHDLAGRFGGEEFVVLLANSSKRESVATAERIRELVGQLVVHTHTNDGSPVVIDTLTASIGVASFPVDGKTLDEALAAADAAVYAAKRSGRNRVVASPDLATMTEAPPLQAAA</sequence>
<dbReference type="Proteomes" id="UP001501116">
    <property type="component" value="Unassembled WGS sequence"/>
</dbReference>
<dbReference type="PANTHER" id="PTHR45138">
    <property type="entry name" value="REGULATORY COMPONENTS OF SENSORY TRANSDUCTION SYSTEM"/>
    <property type="match status" value="1"/>
</dbReference>
<dbReference type="InterPro" id="IPR000160">
    <property type="entry name" value="GGDEF_dom"/>
</dbReference>
<dbReference type="CDD" id="cd01949">
    <property type="entry name" value="GGDEF"/>
    <property type="match status" value="1"/>
</dbReference>
<accession>A0ABN2S4E1</accession>
<evidence type="ECO:0000313" key="3">
    <source>
        <dbReference type="EMBL" id="GAA1980190.1"/>
    </source>
</evidence>
<dbReference type="PROSITE" id="PS50887">
    <property type="entry name" value="GGDEF"/>
    <property type="match status" value="1"/>
</dbReference>
<feature type="transmembrane region" description="Helical" evidence="1">
    <location>
        <begin position="28"/>
        <end position="48"/>
    </location>
</feature>
<proteinExistence type="predicted"/>
<feature type="domain" description="GGDEF" evidence="2">
    <location>
        <begin position="283"/>
        <end position="422"/>
    </location>
</feature>
<dbReference type="EMBL" id="BAAANN010000032">
    <property type="protein sequence ID" value="GAA1980190.1"/>
    <property type="molecule type" value="Genomic_DNA"/>
</dbReference>
<protein>
    <submittedName>
        <fullName evidence="3">GGDEF domain-containing protein</fullName>
    </submittedName>
</protein>
<dbReference type="NCBIfam" id="TIGR00254">
    <property type="entry name" value="GGDEF"/>
    <property type="match status" value="1"/>
</dbReference>
<dbReference type="InterPro" id="IPR050469">
    <property type="entry name" value="Diguanylate_Cyclase"/>
</dbReference>
<keyword evidence="4" id="KW-1185">Reference proteome</keyword>
<reference evidence="3 4" key="1">
    <citation type="journal article" date="2019" name="Int. J. Syst. Evol. Microbiol.">
        <title>The Global Catalogue of Microorganisms (GCM) 10K type strain sequencing project: providing services to taxonomists for standard genome sequencing and annotation.</title>
        <authorList>
            <consortium name="The Broad Institute Genomics Platform"/>
            <consortium name="The Broad Institute Genome Sequencing Center for Infectious Disease"/>
            <person name="Wu L."/>
            <person name="Ma J."/>
        </authorList>
    </citation>
    <scope>NUCLEOTIDE SEQUENCE [LARGE SCALE GENOMIC DNA]</scope>
    <source>
        <strain evidence="3 4">JCM 14545</strain>
    </source>
</reference>
<feature type="transmembrane region" description="Helical" evidence="1">
    <location>
        <begin position="54"/>
        <end position="74"/>
    </location>
</feature>
<comment type="caution">
    <text evidence="3">The sequence shown here is derived from an EMBL/GenBank/DDBJ whole genome shotgun (WGS) entry which is preliminary data.</text>
</comment>
<evidence type="ECO:0000259" key="2">
    <source>
        <dbReference type="PROSITE" id="PS50887"/>
    </source>
</evidence>
<gene>
    <name evidence="3" type="ORF">GCM10009754_65940</name>
</gene>
<dbReference type="Gene3D" id="3.30.70.270">
    <property type="match status" value="1"/>
</dbReference>
<dbReference type="Pfam" id="PF00990">
    <property type="entry name" value="GGDEF"/>
    <property type="match status" value="1"/>
</dbReference>
<dbReference type="InterPro" id="IPR029787">
    <property type="entry name" value="Nucleotide_cyclase"/>
</dbReference>
<dbReference type="InterPro" id="IPR043128">
    <property type="entry name" value="Rev_trsase/Diguanyl_cyclase"/>
</dbReference>
<keyword evidence="1" id="KW-0812">Transmembrane</keyword>
<keyword evidence="1" id="KW-1133">Transmembrane helix</keyword>
<dbReference type="PANTHER" id="PTHR45138:SF9">
    <property type="entry name" value="DIGUANYLATE CYCLASE DGCM-RELATED"/>
    <property type="match status" value="1"/>
</dbReference>
<name>A0ABN2S4E1_9PSEU</name>
<evidence type="ECO:0000313" key="4">
    <source>
        <dbReference type="Proteomes" id="UP001501116"/>
    </source>
</evidence>
<feature type="transmembrane region" description="Helical" evidence="1">
    <location>
        <begin position="135"/>
        <end position="154"/>
    </location>
</feature>